<evidence type="ECO:0000313" key="3">
    <source>
        <dbReference type="Proteomes" id="UP000298652"/>
    </source>
</evidence>
<dbReference type="EMBL" id="CM016559">
    <property type="protein sequence ID" value="TKV99481.1"/>
    <property type="molecule type" value="Genomic_DNA"/>
</dbReference>
<evidence type="ECO:0008006" key="4">
    <source>
        <dbReference type="Google" id="ProtNLM"/>
    </source>
</evidence>
<dbReference type="AlphaFoldDB" id="A0A4U6TDC4"/>
<name>A0A4U6TDC4_SETVI</name>
<sequence>MARVAKVVAMIVVAHLVIAAATLESGSGVGSHHLSPRRLLFLDNYCSDPYVACCTNCGLDWMARCCDPDNYFCGLDFLTGTGSGNVETCMPRCHQLGDPSFGIKVQEAMDAGEGVSRGLWWMGSRVNTLS</sequence>
<proteinExistence type="predicted"/>
<reference evidence="2" key="1">
    <citation type="submission" date="2019-03" db="EMBL/GenBank/DDBJ databases">
        <title>WGS assembly of Setaria viridis.</title>
        <authorList>
            <person name="Huang P."/>
            <person name="Jenkins J."/>
            <person name="Grimwood J."/>
            <person name="Barry K."/>
            <person name="Healey A."/>
            <person name="Mamidi S."/>
            <person name="Sreedasyam A."/>
            <person name="Shu S."/>
            <person name="Feldman M."/>
            <person name="Wu J."/>
            <person name="Yu Y."/>
            <person name="Chen C."/>
            <person name="Johnson J."/>
            <person name="Rokhsar D."/>
            <person name="Baxter I."/>
            <person name="Schmutz J."/>
            <person name="Brutnell T."/>
            <person name="Kellogg E."/>
        </authorList>
    </citation>
    <scope>NUCLEOTIDE SEQUENCE [LARGE SCALE GENOMIC DNA]</scope>
</reference>
<feature type="signal peptide" evidence="1">
    <location>
        <begin position="1"/>
        <end position="19"/>
    </location>
</feature>
<accession>A0A4U6TDC4</accession>
<evidence type="ECO:0000256" key="1">
    <source>
        <dbReference type="SAM" id="SignalP"/>
    </source>
</evidence>
<evidence type="ECO:0000313" key="2">
    <source>
        <dbReference type="EMBL" id="TKV99481.1"/>
    </source>
</evidence>
<organism evidence="2 3">
    <name type="scientific">Setaria viridis</name>
    <name type="common">Green bristlegrass</name>
    <name type="synonym">Setaria italica subsp. viridis</name>
    <dbReference type="NCBI Taxonomy" id="4556"/>
    <lineage>
        <taxon>Eukaryota</taxon>
        <taxon>Viridiplantae</taxon>
        <taxon>Streptophyta</taxon>
        <taxon>Embryophyta</taxon>
        <taxon>Tracheophyta</taxon>
        <taxon>Spermatophyta</taxon>
        <taxon>Magnoliopsida</taxon>
        <taxon>Liliopsida</taxon>
        <taxon>Poales</taxon>
        <taxon>Poaceae</taxon>
        <taxon>PACMAD clade</taxon>
        <taxon>Panicoideae</taxon>
        <taxon>Panicodae</taxon>
        <taxon>Paniceae</taxon>
        <taxon>Cenchrinae</taxon>
        <taxon>Setaria</taxon>
    </lineage>
</organism>
<dbReference type="Gramene" id="TKV99481">
    <property type="protein sequence ID" value="TKV99481"/>
    <property type="gene ID" value="SEVIR_8G047600v2"/>
</dbReference>
<gene>
    <name evidence="2" type="ORF">SEVIR_8G047600v2</name>
</gene>
<feature type="chain" id="PRO_5020743746" description="Embryo surrounding factor 1 brassicaceae domain-containing protein" evidence="1">
    <location>
        <begin position="20"/>
        <end position="130"/>
    </location>
</feature>
<keyword evidence="1" id="KW-0732">Signal</keyword>
<dbReference type="Proteomes" id="UP000298652">
    <property type="component" value="Chromosome 8"/>
</dbReference>
<keyword evidence="3" id="KW-1185">Reference proteome</keyword>
<protein>
    <recommendedName>
        <fullName evidence="4">Embryo surrounding factor 1 brassicaceae domain-containing protein</fullName>
    </recommendedName>
</protein>